<reference evidence="3" key="1">
    <citation type="journal article" date="2023" name="Mol. Phylogenet. Evol.">
        <title>Genome-scale phylogeny and comparative genomics of the fungal order Sordariales.</title>
        <authorList>
            <person name="Hensen N."/>
            <person name="Bonometti L."/>
            <person name="Westerberg I."/>
            <person name="Brannstrom I.O."/>
            <person name="Guillou S."/>
            <person name="Cros-Aarteil S."/>
            <person name="Calhoun S."/>
            <person name="Haridas S."/>
            <person name="Kuo A."/>
            <person name="Mondo S."/>
            <person name="Pangilinan J."/>
            <person name="Riley R."/>
            <person name="LaButti K."/>
            <person name="Andreopoulos B."/>
            <person name="Lipzen A."/>
            <person name="Chen C."/>
            <person name="Yan M."/>
            <person name="Daum C."/>
            <person name="Ng V."/>
            <person name="Clum A."/>
            <person name="Steindorff A."/>
            <person name="Ohm R.A."/>
            <person name="Martin F."/>
            <person name="Silar P."/>
            <person name="Natvig D.O."/>
            <person name="Lalanne C."/>
            <person name="Gautier V."/>
            <person name="Ament-Velasquez S.L."/>
            <person name="Kruys A."/>
            <person name="Hutchinson M.I."/>
            <person name="Powell A.J."/>
            <person name="Barry K."/>
            <person name="Miller A.N."/>
            <person name="Grigoriev I.V."/>
            <person name="Debuchy R."/>
            <person name="Gladieux P."/>
            <person name="Hiltunen Thoren M."/>
            <person name="Johannesson H."/>
        </authorList>
    </citation>
    <scope>NUCLEOTIDE SEQUENCE</scope>
    <source>
        <strain evidence="3">CBS 955.72</strain>
    </source>
</reference>
<feature type="chain" id="PRO_5042586232" description="Secreted protein" evidence="2">
    <location>
        <begin position="23"/>
        <end position="139"/>
    </location>
</feature>
<feature type="compositionally biased region" description="Basic and acidic residues" evidence="1">
    <location>
        <begin position="128"/>
        <end position="139"/>
    </location>
</feature>
<dbReference type="AlphaFoldDB" id="A0AAJ0MIF8"/>
<dbReference type="Proteomes" id="UP001275084">
    <property type="component" value="Unassembled WGS sequence"/>
</dbReference>
<keyword evidence="2" id="KW-0732">Signal</keyword>
<protein>
    <recommendedName>
        <fullName evidence="5">Secreted protein</fullName>
    </recommendedName>
</protein>
<accession>A0AAJ0MIF8</accession>
<evidence type="ECO:0000313" key="3">
    <source>
        <dbReference type="EMBL" id="KAK3360278.1"/>
    </source>
</evidence>
<comment type="caution">
    <text evidence="3">The sequence shown here is derived from an EMBL/GenBank/DDBJ whole genome shotgun (WGS) entry which is preliminary data.</text>
</comment>
<name>A0AAJ0MIF8_9PEZI</name>
<evidence type="ECO:0000256" key="2">
    <source>
        <dbReference type="SAM" id="SignalP"/>
    </source>
</evidence>
<evidence type="ECO:0000256" key="1">
    <source>
        <dbReference type="SAM" id="MobiDB-lite"/>
    </source>
</evidence>
<proteinExistence type="predicted"/>
<evidence type="ECO:0008006" key="5">
    <source>
        <dbReference type="Google" id="ProtNLM"/>
    </source>
</evidence>
<feature type="signal peptide" evidence="2">
    <location>
        <begin position="1"/>
        <end position="22"/>
    </location>
</feature>
<reference evidence="3" key="2">
    <citation type="submission" date="2023-06" db="EMBL/GenBank/DDBJ databases">
        <authorList>
            <consortium name="Lawrence Berkeley National Laboratory"/>
            <person name="Haridas S."/>
            <person name="Hensen N."/>
            <person name="Bonometti L."/>
            <person name="Westerberg I."/>
            <person name="Brannstrom I.O."/>
            <person name="Guillou S."/>
            <person name="Cros-Aarteil S."/>
            <person name="Calhoun S."/>
            <person name="Kuo A."/>
            <person name="Mondo S."/>
            <person name="Pangilinan J."/>
            <person name="Riley R."/>
            <person name="Labutti K."/>
            <person name="Andreopoulos B."/>
            <person name="Lipzen A."/>
            <person name="Chen C."/>
            <person name="Yanf M."/>
            <person name="Daum C."/>
            <person name="Ng V."/>
            <person name="Clum A."/>
            <person name="Steindorff A."/>
            <person name="Ohm R."/>
            <person name="Martin F."/>
            <person name="Silar P."/>
            <person name="Natvig D."/>
            <person name="Lalanne C."/>
            <person name="Gautier V."/>
            <person name="Ament-Velasquez S.L."/>
            <person name="Kruys A."/>
            <person name="Hutchinson M.I."/>
            <person name="Powell A.J."/>
            <person name="Barry K."/>
            <person name="Miller A.N."/>
            <person name="Grigoriev I.V."/>
            <person name="Debuchy R."/>
            <person name="Gladieux P."/>
            <person name="Thoren M.H."/>
            <person name="Johannesson H."/>
        </authorList>
    </citation>
    <scope>NUCLEOTIDE SEQUENCE</scope>
    <source>
        <strain evidence="3">CBS 955.72</strain>
    </source>
</reference>
<feature type="region of interest" description="Disordered" evidence="1">
    <location>
        <begin position="120"/>
        <end position="139"/>
    </location>
</feature>
<evidence type="ECO:0000313" key="4">
    <source>
        <dbReference type="Proteomes" id="UP001275084"/>
    </source>
</evidence>
<dbReference type="EMBL" id="JAUIQD010000002">
    <property type="protein sequence ID" value="KAK3360278.1"/>
    <property type="molecule type" value="Genomic_DNA"/>
</dbReference>
<organism evidence="3 4">
    <name type="scientific">Lasiosphaeria hispida</name>
    <dbReference type="NCBI Taxonomy" id="260671"/>
    <lineage>
        <taxon>Eukaryota</taxon>
        <taxon>Fungi</taxon>
        <taxon>Dikarya</taxon>
        <taxon>Ascomycota</taxon>
        <taxon>Pezizomycotina</taxon>
        <taxon>Sordariomycetes</taxon>
        <taxon>Sordariomycetidae</taxon>
        <taxon>Sordariales</taxon>
        <taxon>Lasiosphaeriaceae</taxon>
        <taxon>Lasiosphaeria</taxon>
    </lineage>
</organism>
<keyword evidence="4" id="KW-1185">Reference proteome</keyword>
<gene>
    <name evidence="3" type="ORF">B0T25DRAFT_126426</name>
</gene>
<sequence length="139" mass="15149">MMAWGKEAWVLLVACLLPPWRPRDGQCAGDDRRTGCGSSHPSLHLRYHEVLNPWISTSLLCCCVSTKIFLAGGLAGCPGVLDKISVFFFGDSRGGSTSMLRARMCVCVYLLQRFSHPPGSNPPIRGAGRHEEEAHHDGA</sequence>